<keyword evidence="2" id="KW-0732">Signal</keyword>
<dbReference type="EnsemblMetazoa" id="CLYHEMT004279.2">
    <property type="protein sequence ID" value="CLYHEMP004279.2"/>
    <property type="gene ID" value="CLYHEMG004279"/>
</dbReference>
<reference evidence="3" key="1">
    <citation type="submission" date="2021-01" db="UniProtKB">
        <authorList>
            <consortium name="EnsemblMetazoa"/>
        </authorList>
    </citation>
    <scope>IDENTIFICATION</scope>
</reference>
<dbReference type="Proteomes" id="UP000594262">
    <property type="component" value="Unplaced"/>
</dbReference>
<accession>A0A7M5TZR9</accession>
<proteinExistence type="predicted"/>
<evidence type="ECO:0000313" key="4">
    <source>
        <dbReference type="Proteomes" id="UP000594262"/>
    </source>
</evidence>
<feature type="signal peptide" evidence="2">
    <location>
        <begin position="1"/>
        <end position="23"/>
    </location>
</feature>
<feature type="compositionally biased region" description="Low complexity" evidence="1">
    <location>
        <begin position="98"/>
        <end position="107"/>
    </location>
</feature>
<feature type="chain" id="PRO_5029448751" description="Cnidarian restricted protein" evidence="2">
    <location>
        <begin position="24"/>
        <end position="118"/>
    </location>
</feature>
<evidence type="ECO:0000313" key="3">
    <source>
        <dbReference type="EnsemblMetazoa" id="CLYHEMP004279.2"/>
    </source>
</evidence>
<keyword evidence="4" id="KW-1185">Reference proteome</keyword>
<protein>
    <recommendedName>
        <fullName evidence="5">Cnidarian restricted protein</fullName>
    </recommendedName>
</protein>
<feature type="region of interest" description="Disordered" evidence="1">
    <location>
        <begin position="56"/>
        <end position="107"/>
    </location>
</feature>
<evidence type="ECO:0000256" key="1">
    <source>
        <dbReference type="SAM" id="MobiDB-lite"/>
    </source>
</evidence>
<evidence type="ECO:0000256" key="2">
    <source>
        <dbReference type="SAM" id="SignalP"/>
    </source>
</evidence>
<organism evidence="3 4">
    <name type="scientific">Clytia hemisphaerica</name>
    <dbReference type="NCBI Taxonomy" id="252671"/>
    <lineage>
        <taxon>Eukaryota</taxon>
        <taxon>Metazoa</taxon>
        <taxon>Cnidaria</taxon>
        <taxon>Hydrozoa</taxon>
        <taxon>Hydroidolina</taxon>
        <taxon>Leptothecata</taxon>
        <taxon>Obeliida</taxon>
        <taxon>Clytiidae</taxon>
        <taxon>Clytia</taxon>
    </lineage>
</organism>
<evidence type="ECO:0008006" key="5">
    <source>
        <dbReference type="Google" id="ProtNLM"/>
    </source>
</evidence>
<name>A0A7M5TZR9_9CNID</name>
<dbReference type="AlphaFoldDB" id="A0A7M5TZR9"/>
<sequence>QIKTMRTLTIFLVLGLAASVVLGGSAYGRRGAKYDQRAHVSNKLIKSDDGNFGYGIENGNPVLDTPGDENPAPVENENLFPGGNGNEVPSGNGNLVPGENGNEISGGNENHALGIICI</sequence>